<organism evidence="7 8">
    <name type="scientific">Rubus argutus</name>
    <name type="common">Southern blackberry</name>
    <dbReference type="NCBI Taxonomy" id="59490"/>
    <lineage>
        <taxon>Eukaryota</taxon>
        <taxon>Viridiplantae</taxon>
        <taxon>Streptophyta</taxon>
        <taxon>Embryophyta</taxon>
        <taxon>Tracheophyta</taxon>
        <taxon>Spermatophyta</taxon>
        <taxon>Magnoliopsida</taxon>
        <taxon>eudicotyledons</taxon>
        <taxon>Gunneridae</taxon>
        <taxon>Pentapetalae</taxon>
        <taxon>rosids</taxon>
        <taxon>fabids</taxon>
        <taxon>Rosales</taxon>
        <taxon>Rosaceae</taxon>
        <taxon>Rosoideae</taxon>
        <taxon>Rosoideae incertae sedis</taxon>
        <taxon>Rubus</taxon>
    </lineage>
</organism>
<sequence length="518" mass="59250">MTIPTSKAHRRRMEPAVNSRRLSESLANFFKVILPSTINDQKLDIPLKSAIEFGDDLSDVATLSVPTGDEWQVGLQRAHNKIWFVEGWQQFAEHLSLTHGQFLVFSYQGNSTFHVRIFDFSSCEIDYPCVAQSIEHEEDVEDDVCGALPSRHASVKSEGKCVDQHVKRKRKSVANAKKLKRAKLNENRKKECKEIFVWNTSAYTYPNRKLKIPEESQKVIHATRMFKLENPFFAVILQSCNLDKYYMYVPIAFARKYMTGCTEIIKFEDSDGKQWDIRCVSETNTNFRIGKGCNEFFRDISLKKGDVCLFELIKRKDVVLKVSVLRAAEYAAMVHQKKRYTSVENAHEDEEDVKPDIVGLFGNGAPRSHEVSVKENAEVIDSGTLYCSQKIEQISLSRETKRAIKAARALKFENPAFMVTLQPHNMYNSIVHVPAEFVKNHLLGCTEFINLKASGLKKWLVRCNYREPRSQTKKITTGWNAFSKDNDLKAGDVCVFELIKSKGVVLKASIFRESDYAK</sequence>
<evidence type="ECO:0000256" key="4">
    <source>
        <dbReference type="ARBA" id="ARBA00023163"/>
    </source>
</evidence>
<dbReference type="Proteomes" id="UP001457282">
    <property type="component" value="Unassembled WGS sequence"/>
</dbReference>
<accession>A0AAW1W5A3</accession>
<dbReference type="InterPro" id="IPR003340">
    <property type="entry name" value="B3_DNA-bd"/>
</dbReference>
<dbReference type="EMBL" id="JBEDUW010000007">
    <property type="protein sequence ID" value="KAK9914652.1"/>
    <property type="molecule type" value="Genomic_DNA"/>
</dbReference>
<dbReference type="InterPro" id="IPR015300">
    <property type="entry name" value="DNA-bd_pseudobarrel_sf"/>
</dbReference>
<keyword evidence="3" id="KW-0238">DNA-binding</keyword>
<protein>
    <recommendedName>
        <fullName evidence="6">TF-B3 domain-containing protein</fullName>
    </recommendedName>
</protein>
<dbReference type="PROSITE" id="PS50863">
    <property type="entry name" value="B3"/>
    <property type="match status" value="3"/>
</dbReference>
<gene>
    <name evidence="7" type="ORF">M0R45_038418</name>
</gene>
<evidence type="ECO:0000313" key="7">
    <source>
        <dbReference type="EMBL" id="KAK9914652.1"/>
    </source>
</evidence>
<feature type="domain" description="TF-B3" evidence="6">
    <location>
        <begin position="28"/>
        <end position="121"/>
    </location>
</feature>
<dbReference type="InterPro" id="IPR050655">
    <property type="entry name" value="Plant_B3_domain"/>
</dbReference>
<evidence type="ECO:0000256" key="3">
    <source>
        <dbReference type="ARBA" id="ARBA00023125"/>
    </source>
</evidence>
<keyword evidence="8" id="KW-1185">Reference proteome</keyword>
<dbReference type="SMART" id="SM01019">
    <property type="entry name" value="B3"/>
    <property type="match status" value="3"/>
</dbReference>
<dbReference type="GO" id="GO:0003677">
    <property type="term" value="F:DNA binding"/>
    <property type="evidence" value="ECO:0007669"/>
    <property type="project" value="UniProtKB-KW"/>
</dbReference>
<evidence type="ECO:0000313" key="8">
    <source>
        <dbReference type="Proteomes" id="UP001457282"/>
    </source>
</evidence>
<dbReference type="GO" id="GO:0005634">
    <property type="term" value="C:nucleus"/>
    <property type="evidence" value="ECO:0007669"/>
    <property type="project" value="UniProtKB-SubCell"/>
</dbReference>
<dbReference type="SUPFAM" id="SSF101936">
    <property type="entry name" value="DNA-binding pseudobarrel domain"/>
    <property type="match status" value="3"/>
</dbReference>
<feature type="domain" description="TF-B3" evidence="6">
    <location>
        <begin position="416"/>
        <end position="514"/>
    </location>
</feature>
<keyword evidence="5" id="KW-0539">Nucleus</keyword>
<evidence type="ECO:0000256" key="5">
    <source>
        <dbReference type="ARBA" id="ARBA00023242"/>
    </source>
</evidence>
<dbReference type="Pfam" id="PF02362">
    <property type="entry name" value="B3"/>
    <property type="match status" value="3"/>
</dbReference>
<dbReference type="PANTHER" id="PTHR31920:SF147">
    <property type="entry name" value="TF-B3 DOMAIN-CONTAINING PROTEIN"/>
    <property type="match status" value="1"/>
</dbReference>
<name>A0AAW1W5A3_RUBAR</name>
<comment type="subcellular location">
    <subcellularLocation>
        <location evidence="1">Nucleus</location>
    </subcellularLocation>
</comment>
<dbReference type="AlphaFoldDB" id="A0AAW1W5A3"/>
<keyword evidence="2" id="KW-0805">Transcription regulation</keyword>
<evidence type="ECO:0000259" key="6">
    <source>
        <dbReference type="PROSITE" id="PS50863"/>
    </source>
</evidence>
<feature type="domain" description="TF-B3" evidence="6">
    <location>
        <begin position="232"/>
        <end position="328"/>
    </location>
</feature>
<proteinExistence type="predicted"/>
<dbReference type="Gene3D" id="2.40.330.10">
    <property type="entry name" value="DNA-binding pseudobarrel domain"/>
    <property type="match status" value="3"/>
</dbReference>
<reference evidence="7 8" key="1">
    <citation type="journal article" date="2023" name="G3 (Bethesda)">
        <title>A chromosome-length genome assembly and annotation of blackberry (Rubus argutus, cv. 'Hillquist').</title>
        <authorList>
            <person name="Bruna T."/>
            <person name="Aryal R."/>
            <person name="Dudchenko O."/>
            <person name="Sargent D.J."/>
            <person name="Mead D."/>
            <person name="Buti M."/>
            <person name="Cavallini A."/>
            <person name="Hytonen T."/>
            <person name="Andres J."/>
            <person name="Pham M."/>
            <person name="Weisz D."/>
            <person name="Mascagni F."/>
            <person name="Usai G."/>
            <person name="Natali L."/>
            <person name="Bassil N."/>
            <person name="Fernandez G.E."/>
            <person name="Lomsadze A."/>
            <person name="Armour M."/>
            <person name="Olukolu B."/>
            <person name="Poorten T."/>
            <person name="Britton C."/>
            <person name="Davik J."/>
            <person name="Ashrafi H."/>
            <person name="Aiden E.L."/>
            <person name="Borodovsky M."/>
            <person name="Worthington M."/>
        </authorList>
    </citation>
    <scope>NUCLEOTIDE SEQUENCE [LARGE SCALE GENOMIC DNA]</scope>
    <source>
        <strain evidence="7">PI 553951</strain>
    </source>
</reference>
<dbReference type="CDD" id="cd10017">
    <property type="entry name" value="B3_DNA"/>
    <property type="match status" value="3"/>
</dbReference>
<evidence type="ECO:0000256" key="2">
    <source>
        <dbReference type="ARBA" id="ARBA00023015"/>
    </source>
</evidence>
<dbReference type="PANTHER" id="PTHR31920">
    <property type="entry name" value="B3 DOMAIN-CONTAINING"/>
    <property type="match status" value="1"/>
</dbReference>
<comment type="caution">
    <text evidence="7">The sequence shown here is derived from an EMBL/GenBank/DDBJ whole genome shotgun (WGS) entry which is preliminary data.</text>
</comment>
<keyword evidence="4" id="KW-0804">Transcription</keyword>
<evidence type="ECO:0000256" key="1">
    <source>
        <dbReference type="ARBA" id="ARBA00004123"/>
    </source>
</evidence>